<evidence type="ECO:0000256" key="1">
    <source>
        <dbReference type="SAM" id="MobiDB-lite"/>
    </source>
</evidence>
<gene>
    <name evidence="2" type="ORF">AGERDE_LOCUS4700</name>
</gene>
<keyword evidence="3" id="KW-1185">Reference proteome</keyword>
<organism evidence="2 3">
    <name type="scientific">Ambispora gerdemannii</name>
    <dbReference type="NCBI Taxonomy" id="144530"/>
    <lineage>
        <taxon>Eukaryota</taxon>
        <taxon>Fungi</taxon>
        <taxon>Fungi incertae sedis</taxon>
        <taxon>Mucoromycota</taxon>
        <taxon>Glomeromycotina</taxon>
        <taxon>Glomeromycetes</taxon>
        <taxon>Archaeosporales</taxon>
        <taxon>Ambisporaceae</taxon>
        <taxon>Ambispora</taxon>
    </lineage>
</organism>
<reference evidence="2" key="1">
    <citation type="submission" date="2021-06" db="EMBL/GenBank/DDBJ databases">
        <authorList>
            <person name="Kallberg Y."/>
            <person name="Tangrot J."/>
            <person name="Rosling A."/>
        </authorList>
    </citation>
    <scope>NUCLEOTIDE SEQUENCE</scope>
    <source>
        <strain evidence="2">MT106</strain>
    </source>
</reference>
<dbReference type="OrthoDB" id="2399110at2759"/>
<comment type="caution">
    <text evidence="2">The sequence shown here is derived from an EMBL/GenBank/DDBJ whole genome shotgun (WGS) entry which is preliminary data.</text>
</comment>
<accession>A0A9N9F4M2</accession>
<proteinExistence type="predicted"/>
<dbReference type="AlphaFoldDB" id="A0A9N9F4M2"/>
<name>A0A9N9F4M2_9GLOM</name>
<dbReference type="Proteomes" id="UP000789831">
    <property type="component" value="Unassembled WGS sequence"/>
</dbReference>
<feature type="compositionally biased region" description="Polar residues" evidence="1">
    <location>
        <begin position="31"/>
        <end position="50"/>
    </location>
</feature>
<evidence type="ECO:0000313" key="2">
    <source>
        <dbReference type="EMBL" id="CAG8510175.1"/>
    </source>
</evidence>
<sequence>MPSTNTTVIPTAASDATNKMKEYEVIVFSHGTDSNNATETSSDDNSSFQQPLRAAKTKHITCNGQSGQMFWIPEGYRPLLVRTADLPLLVGAEFPLSPGLSSDEESN</sequence>
<feature type="region of interest" description="Disordered" evidence="1">
    <location>
        <begin position="31"/>
        <end position="52"/>
    </location>
</feature>
<protein>
    <submittedName>
        <fullName evidence="2">9437_t:CDS:1</fullName>
    </submittedName>
</protein>
<evidence type="ECO:0000313" key="3">
    <source>
        <dbReference type="Proteomes" id="UP000789831"/>
    </source>
</evidence>
<dbReference type="EMBL" id="CAJVPL010000564">
    <property type="protein sequence ID" value="CAG8510175.1"/>
    <property type="molecule type" value="Genomic_DNA"/>
</dbReference>